<gene>
    <name evidence="1" type="ORF">AVW11_00245</name>
</gene>
<dbReference type="RefSeq" id="WP_051700250.1">
    <property type="nucleotide sequence ID" value="NZ_MQUR01000001.1"/>
</dbReference>
<protein>
    <submittedName>
        <fullName evidence="1">Uncharacterized protein</fullName>
    </submittedName>
</protein>
<organism evidence="1 2">
    <name type="scientific">Streptomyces amritsarensis</name>
    <dbReference type="NCBI Taxonomy" id="681158"/>
    <lineage>
        <taxon>Bacteria</taxon>
        <taxon>Bacillati</taxon>
        <taxon>Actinomycetota</taxon>
        <taxon>Actinomycetes</taxon>
        <taxon>Kitasatosporales</taxon>
        <taxon>Streptomycetaceae</taxon>
        <taxon>Streptomyces</taxon>
    </lineage>
</organism>
<dbReference type="Proteomes" id="UP000187151">
    <property type="component" value="Unassembled WGS sequence"/>
</dbReference>
<proteinExistence type="predicted"/>
<comment type="caution">
    <text evidence="1">The sequence shown here is derived from an EMBL/GenBank/DDBJ whole genome shotgun (WGS) entry which is preliminary data.</text>
</comment>
<evidence type="ECO:0000313" key="2">
    <source>
        <dbReference type="Proteomes" id="UP000187151"/>
    </source>
</evidence>
<accession>A0ABX3GAB9</accession>
<dbReference type="EMBL" id="MQUR01000001">
    <property type="protein sequence ID" value="OLZ73943.1"/>
    <property type="molecule type" value="Genomic_DNA"/>
</dbReference>
<evidence type="ECO:0000313" key="1">
    <source>
        <dbReference type="EMBL" id="OLZ73943.1"/>
    </source>
</evidence>
<reference evidence="1 2" key="1">
    <citation type="submission" date="2016-01" db="EMBL/GenBank/DDBJ databases">
        <title>Streptomyces amritsarensis strain MTCC 11845 genome sequencing and assembly.</title>
        <authorList>
            <person name="Sharma D."/>
            <person name="Nair G.R."/>
            <person name="Kaur G."/>
            <person name="Manhas R.K."/>
            <person name="Mayilraj S."/>
        </authorList>
    </citation>
    <scope>NUCLEOTIDE SEQUENCE [LARGE SCALE GENOMIC DNA]</scope>
    <source>
        <strain evidence="1 2">MTCC 11845</strain>
    </source>
</reference>
<keyword evidence="2" id="KW-1185">Reference proteome</keyword>
<sequence>MVLSESMADWVDWDQAAYLLGLSLGAITPEVPFSRSKRIFWEDNPAGRGLHAALLALVEGGLLESRDDDEQFRWVATSKHLNEFD</sequence>
<name>A0ABX3GAB9_9ACTN</name>